<dbReference type="EMBL" id="MU001509">
    <property type="protein sequence ID" value="KAF2439480.1"/>
    <property type="molecule type" value="Genomic_DNA"/>
</dbReference>
<keyword evidence="3" id="KW-1185">Reference proteome</keyword>
<dbReference type="OrthoDB" id="5086500at2759"/>
<organism evidence="2 3">
    <name type="scientific">Karstenula rhodostoma CBS 690.94</name>
    <dbReference type="NCBI Taxonomy" id="1392251"/>
    <lineage>
        <taxon>Eukaryota</taxon>
        <taxon>Fungi</taxon>
        <taxon>Dikarya</taxon>
        <taxon>Ascomycota</taxon>
        <taxon>Pezizomycotina</taxon>
        <taxon>Dothideomycetes</taxon>
        <taxon>Pleosporomycetidae</taxon>
        <taxon>Pleosporales</taxon>
        <taxon>Massarineae</taxon>
        <taxon>Didymosphaeriaceae</taxon>
        <taxon>Karstenula</taxon>
    </lineage>
</organism>
<feature type="signal peptide" evidence="1">
    <location>
        <begin position="1"/>
        <end position="16"/>
    </location>
</feature>
<gene>
    <name evidence="2" type="ORF">P171DRAFT_422043</name>
</gene>
<reference evidence="2" key="1">
    <citation type="journal article" date="2020" name="Stud. Mycol.">
        <title>101 Dothideomycetes genomes: a test case for predicting lifestyles and emergence of pathogens.</title>
        <authorList>
            <person name="Haridas S."/>
            <person name="Albert R."/>
            <person name="Binder M."/>
            <person name="Bloem J."/>
            <person name="Labutti K."/>
            <person name="Salamov A."/>
            <person name="Andreopoulos B."/>
            <person name="Baker S."/>
            <person name="Barry K."/>
            <person name="Bills G."/>
            <person name="Bluhm B."/>
            <person name="Cannon C."/>
            <person name="Castanera R."/>
            <person name="Culley D."/>
            <person name="Daum C."/>
            <person name="Ezra D."/>
            <person name="Gonzalez J."/>
            <person name="Henrissat B."/>
            <person name="Kuo A."/>
            <person name="Liang C."/>
            <person name="Lipzen A."/>
            <person name="Lutzoni F."/>
            <person name="Magnuson J."/>
            <person name="Mondo S."/>
            <person name="Nolan M."/>
            <person name="Ohm R."/>
            <person name="Pangilinan J."/>
            <person name="Park H.-J."/>
            <person name="Ramirez L."/>
            <person name="Alfaro M."/>
            <person name="Sun H."/>
            <person name="Tritt A."/>
            <person name="Yoshinaga Y."/>
            <person name="Zwiers L.-H."/>
            <person name="Turgeon B."/>
            <person name="Goodwin S."/>
            <person name="Spatafora J."/>
            <person name="Crous P."/>
            <person name="Grigoriev I."/>
        </authorList>
    </citation>
    <scope>NUCLEOTIDE SEQUENCE</scope>
    <source>
        <strain evidence="2">CBS 690.94</strain>
    </source>
</reference>
<sequence>MKTFALALSATALANAAAIRRQNDYGWQFSNALSTGPVADNSFIREANTTLILPATNTPQTGNLALWPGMGTSGNDLIQGLAISVSDGSAGCEKSSGKWCIVASTLEDSQQMGGFVTASPGSSVTFHYKYNDATAEYDQTVAVDGTVVSTISTDSGKALGFGTAVECQQAACGTVPAHKYVDTTLIMDVADPHYDQTRGVTGATGDMVTADGGKTWTIKTIGIEPHTYT</sequence>
<evidence type="ECO:0000313" key="2">
    <source>
        <dbReference type="EMBL" id="KAF2439480.1"/>
    </source>
</evidence>
<evidence type="ECO:0000313" key="3">
    <source>
        <dbReference type="Proteomes" id="UP000799764"/>
    </source>
</evidence>
<keyword evidence="1" id="KW-0732">Signal</keyword>
<comment type="caution">
    <text evidence="2">The sequence shown here is derived from an EMBL/GenBank/DDBJ whole genome shotgun (WGS) entry which is preliminary data.</text>
</comment>
<accession>A0A9P4P6V5</accession>
<feature type="chain" id="PRO_5040308217" description="Concanavalin A-like lectin/glucanase" evidence="1">
    <location>
        <begin position="17"/>
        <end position="229"/>
    </location>
</feature>
<protein>
    <recommendedName>
        <fullName evidence="4">Concanavalin A-like lectin/glucanase</fullName>
    </recommendedName>
</protein>
<dbReference type="AlphaFoldDB" id="A0A9P4P6V5"/>
<dbReference type="Proteomes" id="UP000799764">
    <property type="component" value="Unassembled WGS sequence"/>
</dbReference>
<evidence type="ECO:0000256" key="1">
    <source>
        <dbReference type="SAM" id="SignalP"/>
    </source>
</evidence>
<proteinExistence type="predicted"/>
<evidence type="ECO:0008006" key="4">
    <source>
        <dbReference type="Google" id="ProtNLM"/>
    </source>
</evidence>
<name>A0A9P4P6V5_9PLEO</name>